<protein>
    <recommendedName>
        <fullName evidence="4">Alanine racemase</fullName>
        <ecNumber evidence="4">5.1.1.1</ecNumber>
    </recommendedName>
</protein>
<feature type="active site" description="Proton acceptor; specific for D-alanine" evidence="4">
    <location>
        <position position="36"/>
    </location>
</feature>
<dbReference type="GO" id="GO:0008784">
    <property type="term" value="F:alanine racemase activity"/>
    <property type="evidence" value="ECO:0007669"/>
    <property type="project" value="UniProtKB-UniRule"/>
</dbReference>
<gene>
    <name evidence="8" type="ORF">A2Z21_00380</name>
</gene>
<accession>A0A1F5UVR5</accession>
<organism evidence="8 9">
    <name type="scientific">Fraserbacteria sp. (strain RBG_16_55_9)</name>
    <dbReference type="NCBI Taxonomy" id="1817864"/>
    <lineage>
        <taxon>Bacteria</taxon>
        <taxon>Candidatus Fraseribacteriota</taxon>
    </lineage>
</organism>
<evidence type="ECO:0000313" key="8">
    <source>
        <dbReference type="EMBL" id="OGF55245.1"/>
    </source>
</evidence>
<dbReference type="SUPFAM" id="SSF51419">
    <property type="entry name" value="PLP-binding barrel"/>
    <property type="match status" value="1"/>
</dbReference>
<evidence type="ECO:0000256" key="5">
    <source>
        <dbReference type="PIRSR" id="PIRSR600821-50"/>
    </source>
</evidence>
<dbReference type="InterPro" id="IPR009006">
    <property type="entry name" value="Ala_racemase/Decarboxylase_C"/>
</dbReference>
<feature type="binding site" evidence="4 6">
    <location>
        <position position="134"/>
    </location>
    <ligand>
        <name>substrate</name>
    </ligand>
</feature>
<feature type="domain" description="Alanine racemase C-terminal" evidence="7">
    <location>
        <begin position="248"/>
        <end position="374"/>
    </location>
</feature>
<dbReference type="PANTHER" id="PTHR30511">
    <property type="entry name" value="ALANINE RACEMASE"/>
    <property type="match status" value="1"/>
</dbReference>
<dbReference type="Proteomes" id="UP000179157">
    <property type="component" value="Unassembled WGS sequence"/>
</dbReference>
<dbReference type="PANTHER" id="PTHR30511:SF0">
    <property type="entry name" value="ALANINE RACEMASE, CATABOLIC-RELATED"/>
    <property type="match status" value="1"/>
</dbReference>
<comment type="similarity">
    <text evidence="4">Belongs to the alanine racemase family.</text>
</comment>
<comment type="cofactor">
    <cofactor evidence="1 4 5">
        <name>pyridoxal 5'-phosphate</name>
        <dbReference type="ChEBI" id="CHEBI:597326"/>
    </cofactor>
</comment>
<dbReference type="NCBIfam" id="TIGR00492">
    <property type="entry name" value="alr"/>
    <property type="match status" value="1"/>
</dbReference>
<dbReference type="EC" id="5.1.1.1" evidence="4"/>
<feature type="active site" description="Proton acceptor; specific for L-alanine" evidence="4">
    <location>
        <position position="269"/>
    </location>
</feature>
<evidence type="ECO:0000256" key="4">
    <source>
        <dbReference type="HAMAP-Rule" id="MF_01201"/>
    </source>
</evidence>
<comment type="function">
    <text evidence="4">Catalyzes the interconversion of L-alanine and D-alanine. May also act on other amino acids.</text>
</comment>
<dbReference type="GO" id="GO:0030632">
    <property type="term" value="P:D-alanine biosynthetic process"/>
    <property type="evidence" value="ECO:0007669"/>
    <property type="project" value="UniProtKB-UniRule"/>
</dbReference>
<comment type="caution">
    <text evidence="8">The sequence shown here is derived from an EMBL/GenBank/DDBJ whole genome shotgun (WGS) entry which is preliminary data.</text>
</comment>
<dbReference type="InterPro" id="IPR000821">
    <property type="entry name" value="Ala_racemase"/>
</dbReference>
<dbReference type="GO" id="GO:0005829">
    <property type="term" value="C:cytosol"/>
    <property type="evidence" value="ECO:0007669"/>
    <property type="project" value="TreeGrafter"/>
</dbReference>
<dbReference type="InterPro" id="IPR029066">
    <property type="entry name" value="PLP-binding_barrel"/>
</dbReference>
<dbReference type="CDD" id="cd00430">
    <property type="entry name" value="PLPDE_III_AR"/>
    <property type="match status" value="1"/>
</dbReference>
<name>A0A1F5UVR5_FRAXR</name>
<keyword evidence="2 4" id="KW-0663">Pyridoxal phosphate</keyword>
<feature type="binding site" evidence="4 6">
    <location>
        <position position="318"/>
    </location>
    <ligand>
        <name>substrate</name>
    </ligand>
</feature>
<evidence type="ECO:0000256" key="1">
    <source>
        <dbReference type="ARBA" id="ARBA00001933"/>
    </source>
</evidence>
<sequence>MGIHMAEARIDLGRLRNNIEIVKKHLGKVKVLFPVKADGYGHGAVGISRLSEEAAVDYLGVANLLEALELRQAGIHIPVLILSASRPELARELVEADVTVNVSTLEMAKALEQAAARAKKTVKAHVKVDTGMGRNGVLAEKAYDFVHSLHDCPHIEVEGIFSHFSVSYTEEPSDQEYTRQQIHIFNQLLKELERAKKLPPLRHIANSSALIQYENEVTTGYYNMVRPGVLLYGYPEVSRPWTQGIRPPMTLVTWVVCVKEMPPGRYIGYGRKYRTDSQRQIATLPVGYADGINPKLACHQGQVVIQGEYAPLVGGISMDQLTVDVTHIPNVKIGDEVELISDALPAEEIARRTGARFTEIVLTALSRRVARVYIS</sequence>
<evidence type="ECO:0000259" key="7">
    <source>
        <dbReference type="SMART" id="SM01005"/>
    </source>
</evidence>
<dbReference type="AlphaFoldDB" id="A0A1F5UVR5"/>
<dbReference type="Pfam" id="PF01168">
    <property type="entry name" value="Ala_racemase_N"/>
    <property type="match status" value="1"/>
</dbReference>
<evidence type="ECO:0000313" key="9">
    <source>
        <dbReference type="Proteomes" id="UP000179157"/>
    </source>
</evidence>
<dbReference type="SUPFAM" id="SSF50621">
    <property type="entry name" value="Alanine racemase C-terminal domain-like"/>
    <property type="match status" value="1"/>
</dbReference>
<dbReference type="PRINTS" id="PR00992">
    <property type="entry name" value="ALARACEMASE"/>
</dbReference>
<evidence type="ECO:0000256" key="2">
    <source>
        <dbReference type="ARBA" id="ARBA00022898"/>
    </source>
</evidence>
<reference evidence="8 9" key="1">
    <citation type="journal article" date="2016" name="Nat. Commun.">
        <title>Thousands of microbial genomes shed light on interconnected biogeochemical processes in an aquifer system.</title>
        <authorList>
            <person name="Anantharaman K."/>
            <person name="Brown C.T."/>
            <person name="Hug L.A."/>
            <person name="Sharon I."/>
            <person name="Castelle C.J."/>
            <person name="Probst A.J."/>
            <person name="Thomas B.C."/>
            <person name="Singh A."/>
            <person name="Wilkins M.J."/>
            <person name="Karaoz U."/>
            <person name="Brodie E.L."/>
            <person name="Williams K.H."/>
            <person name="Hubbard S.S."/>
            <person name="Banfield J.F."/>
        </authorList>
    </citation>
    <scope>NUCLEOTIDE SEQUENCE [LARGE SCALE GENOMIC DNA]</scope>
    <source>
        <strain evidence="9">RBG_16_55_9</strain>
    </source>
</reference>
<dbReference type="Gene3D" id="2.40.37.10">
    <property type="entry name" value="Lyase, Ornithine Decarboxylase, Chain A, domain 1"/>
    <property type="match status" value="1"/>
</dbReference>
<evidence type="ECO:0000256" key="3">
    <source>
        <dbReference type="ARBA" id="ARBA00023235"/>
    </source>
</evidence>
<evidence type="ECO:0000256" key="6">
    <source>
        <dbReference type="PIRSR" id="PIRSR600821-52"/>
    </source>
</evidence>
<comment type="catalytic activity">
    <reaction evidence="4">
        <text>L-alanine = D-alanine</text>
        <dbReference type="Rhea" id="RHEA:20249"/>
        <dbReference type="ChEBI" id="CHEBI:57416"/>
        <dbReference type="ChEBI" id="CHEBI:57972"/>
        <dbReference type="EC" id="5.1.1.1"/>
    </reaction>
</comment>
<dbReference type="STRING" id="1817864.A2Z21_00380"/>
<comment type="pathway">
    <text evidence="4">Amino-acid biosynthesis; D-alanine biosynthesis; D-alanine from L-alanine: step 1/1.</text>
</comment>
<feature type="modified residue" description="N6-(pyridoxal phosphate)lysine" evidence="4 5">
    <location>
        <position position="36"/>
    </location>
</feature>
<dbReference type="Pfam" id="PF00842">
    <property type="entry name" value="Ala_racemase_C"/>
    <property type="match status" value="1"/>
</dbReference>
<dbReference type="FunFam" id="3.20.20.10:FF:000002">
    <property type="entry name" value="Alanine racemase"/>
    <property type="match status" value="1"/>
</dbReference>
<proteinExistence type="inferred from homology"/>
<dbReference type="EMBL" id="MFGX01000060">
    <property type="protein sequence ID" value="OGF55245.1"/>
    <property type="molecule type" value="Genomic_DNA"/>
</dbReference>
<dbReference type="InterPro" id="IPR011079">
    <property type="entry name" value="Ala_racemase_C"/>
</dbReference>
<dbReference type="UniPathway" id="UPA00042">
    <property type="reaction ID" value="UER00497"/>
</dbReference>
<dbReference type="GO" id="GO:0030170">
    <property type="term" value="F:pyridoxal phosphate binding"/>
    <property type="evidence" value="ECO:0007669"/>
    <property type="project" value="UniProtKB-UniRule"/>
</dbReference>
<dbReference type="Gene3D" id="3.20.20.10">
    <property type="entry name" value="Alanine racemase"/>
    <property type="match status" value="1"/>
</dbReference>
<dbReference type="InterPro" id="IPR001608">
    <property type="entry name" value="Ala_racemase_N"/>
</dbReference>
<keyword evidence="3 4" id="KW-0413">Isomerase</keyword>
<dbReference type="SMART" id="SM01005">
    <property type="entry name" value="Ala_racemase_C"/>
    <property type="match status" value="1"/>
</dbReference>
<dbReference type="HAMAP" id="MF_01201">
    <property type="entry name" value="Ala_racemase"/>
    <property type="match status" value="1"/>
</dbReference>